<dbReference type="Gramene" id="OBART05G12230.1">
    <property type="protein sequence ID" value="OBART05G12230.1"/>
    <property type="gene ID" value="OBART05G12230"/>
</dbReference>
<proteinExistence type="predicted"/>
<dbReference type="EnsemblPlants" id="OBART05G12230.1">
    <property type="protein sequence ID" value="OBART05G12230.1"/>
    <property type="gene ID" value="OBART05G12230"/>
</dbReference>
<accession>A0A0D3G690</accession>
<dbReference type="AlphaFoldDB" id="A0A0D3G690"/>
<feature type="compositionally biased region" description="Basic residues" evidence="1">
    <location>
        <begin position="1"/>
        <end position="17"/>
    </location>
</feature>
<feature type="region of interest" description="Disordered" evidence="1">
    <location>
        <begin position="1"/>
        <end position="26"/>
    </location>
</feature>
<reference evidence="2" key="2">
    <citation type="submission" date="2015-03" db="UniProtKB">
        <authorList>
            <consortium name="EnsemblPlants"/>
        </authorList>
    </citation>
    <scope>IDENTIFICATION</scope>
</reference>
<evidence type="ECO:0000313" key="2">
    <source>
        <dbReference type="EnsemblPlants" id="OBART05G12230.1"/>
    </source>
</evidence>
<sequence>MSRAQKRRRRWSHHPHPTSKLVAGGHILHLPAPSARSSRSRGSASMVRVWAPQPVPPTRSSWSRGSASTVRTWALRRRPCRPCVRTGAAPCPAEAAAARNIHGQVRLLFEYSRGQKGSCPDGIMECNIPILLNPNFNPCMVHYIRIYSFTCIPYVYADDL</sequence>
<keyword evidence="3" id="KW-1185">Reference proteome</keyword>
<dbReference type="Proteomes" id="UP000026960">
    <property type="component" value="Chromosome 5"/>
</dbReference>
<dbReference type="HOGENOM" id="CLU_1654841_0_0_1"/>
<evidence type="ECO:0000256" key="1">
    <source>
        <dbReference type="SAM" id="MobiDB-lite"/>
    </source>
</evidence>
<protein>
    <submittedName>
        <fullName evidence="2">Uncharacterized protein</fullName>
    </submittedName>
</protein>
<reference evidence="2" key="1">
    <citation type="journal article" date="2009" name="Rice">
        <title>De Novo Next Generation Sequencing of Plant Genomes.</title>
        <authorList>
            <person name="Rounsley S."/>
            <person name="Marri P.R."/>
            <person name="Yu Y."/>
            <person name="He R."/>
            <person name="Sisneros N."/>
            <person name="Goicoechea J.L."/>
            <person name="Lee S.J."/>
            <person name="Angelova A."/>
            <person name="Kudrna D."/>
            <person name="Luo M."/>
            <person name="Affourtit J."/>
            <person name="Desany B."/>
            <person name="Knight J."/>
            <person name="Niazi F."/>
            <person name="Egholm M."/>
            <person name="Wing R.A."/>
        </authorList>
    </citation>
    <scope>NUCLEOTIDE SEQUENCE [LARGE SCALE GENOMIC DNA]</scope>
    <source>
        <strain evidence="2">cv. IRGC 105608</strain>
    </source>
</reference>
<dbReference type="PaxDb" id="65489-OBART05G12230.1"/>
<organism evidence="2">
    <name type="scientific">Oryza barthii</name>
    <dbReference type="NCBI Taxonomy" id="65489"/>
    <lineage>
        <taxon>Eukaryota</taxon>
        <taxon>Viridiplantae</taxon>
        <taxon>Streptophyta</taxon>
        <taxon>Embryophyta</taxon>
        <taxon>Tracheophyta</taxon>
        <taxon>Spermatophyta</taxon>
        <taxon>Magnoliopsida</taxon>
        <taxon>Liliopsida</taxon>
        <taxon>Poales</taxon>
        <taxon>Poaceae</taxon>
        <taxon>BOP clade</taxon>
        <taxon>Oryzoideae</taxon>
        <taxon>Oryzeae</taxon>
        <taxon>Oryzinae</taxon>
        <taxon>Oryza</taxon>
    </lineage>
</organism>
<evidence type="ECO:0000313" key="3">
    <source>
        <dbReference type="Proteomes" id="UP000026960"/>
    </source>
</evidence>
<name>A0A0D3G690_9ORYZ</name>